<dbReference type="Gene3D" id="3.10.100.10">
    <property type="entry name" value="Mannose-Binding Protein A, subunit A"/>
    <property type="match status" value="1"/>
</dbReference>
<dbReference type="CDD" id="cd03603">
    <property type="entry name" value="CLECT_VCBS"/>
    <property type="match status" value="1"/>
</dbReference>
<dbReference type="InterPro" id="IPR016186">
    <property type="entry name" value="C-type_lectin-like/link_sf"/>
</dbReference>
<dbReference type="InterPro" id="IPR034007">
    <property type="entry name" value="CTLD_bac"/>
</dbReference>
<feature type="chain" id="PRO_5046400497" evidence="1">
    <location>
        <begin position="27"/>
        <end position="850"/>
    </location>
</feature>
<evidence type="ECO:0000259" key="2">
    <source>
        <dbReference type="PROSITE" id="PS50041"/>
    </source>
</evidence>
<dbReference type="PROSITE" id="PS50041">
    <property type="entry name" value="C_TYPE_LECTIN_2"/>
    <property type="match status" value="1"/>
</dbReference>
<evidence type="ECO:0000313" key="4">
    <source>
        <dbReference type="Proteomes" id="UP001597012"/>
    </source>
</evidence>
<dbReference type="InterPro" id="IPR050111">
    <property type="entry name" value="C-type_lectin/snaclec_domain"/>
</dbReference>
<dbReference type="SUPFAM" id="SSF56436">
    <property type="entry name" value="C-type lectin-like"/>
    <property type="match status" value="1"/>
</dbReference>
<accession>A0ABW3B4M8</accession>
<gene>
    <name evidence="3" type="ORF">ACFQZJ_10785</name>
</gene>
<evidence type="ECO:0000256" key="1">
    <source>
        <dbReference type="SAM" id="SignalP"/>
    </source>
</evidence>
<reference evidence="4" key="1">
    <citation type="journal article" date="2019" name="Int. J. Syst. Evol. Microbiol.">
        <title>The Global Catalogue of Microorganisms (GCM) 10K type strain sequencing project: providing services to taxonomists for standard genome sequencing and annotation.</title>
        <authorList>
            <consortium name="The Broad Institute Genomics Platform"/>
            <consortium name="The Broad Institute Genome Sequencing Center for Infectious Disease"/>
            <person name="Wu L."/>
            <person name="Ma J."/>
        </authorList>
    </citation>
    <scope>NUCLEOTIDE SEQUENCE [LARGE SCALE GENOMIC DNA]</scope>
    <source>
        <strain evidence="4">CCUG 61948</strain>
    </source>
</reference>
<dbReference type="PANTHER" id="PTHR22803">
    <property type="entry name" value="MANNOSE, PHOSPHOLIPASE, LECTIN RECEPTOR RELATED"/>
    <property type="match status" value="1"/>
</dbReference>
<feature type="signal peptide" evidence="1">
    <location>
        <begin position="1"/>
        <end position="26"/>
    </location>
</feature>
<dbReference type="EMBL" id="JBHTHY010000007">
    <property type="protein sequence ID" value="MFD0797949.1"/>
    <property type="molecule type" value="Genomic_DNA"/>
</dbReference>
<name>A0ABW3B4M8_9FLAO</name>
<sequence>MSQKLLLSILVLLSLVLTGYGQDTFADDFQSGNYTSNTGSMNFSTGWTETGESNNSSSGRIQIVSGQLRFRNLDNRTIERTLDLSTAISATLTFNYTRVSGNESIALQLHNGSNYATVQTLGGSTNVTYDLNANQLSASAGIRFVTASGGWSGSETATIDNILFTVQYPDQPPVVSATGNQNYCAGSSIPIAQTISITDPDDTTTSAVYIQISNGYINGEDLLTLTGSHPNITPSWDVVQGELTLQGPATYTEFEAAVLATEFSSSSPNPSGSRQFSITVGEANFLPATQHYYEFVSDPGISWTDAEAAASSRTYFGLQGYLVTLTSQEEADFSGAQASGFGWIGATDLAVEGEWRWVTGPEAGTQFWQGLANGTELTFANWNGGEPNNVGGGGEDYAHIAAASVIRGGAPIGAWNDLPNNGGGGAYASQGYVVEYGGMPGDPVLNISATTSITIDNLAPTWVTSVGALDENFQCASDLPSLSNCSDLSFTFFNEQQYAWGFGIQNNTGTAVPNWEVRISRANYQLNAGQLSNSSAFTYTEIDNGDGTYELLLTGTSAIPAWGGIPGGAIQWPGVNFGAGISSSSRGIFCGSPPFTPPVATDNCSTVTVSQLSDAITVNNGTNDFVRVITYQAVDASGNTSVPFVKTITVMDTIDPTASNPAAINVFCSSNVPSPDITVVTDGADNCAGGLTVTHVGDSSDGGTVTETITRTYRIADSASNTTDVTQIITVSNFTITTQPQPTINAIVGTAVSISVVASNVNTFQWQLSSDGGTTYTNIVNGAGYSGAQSSMLSLNGSIVTTAQNGYLYRVLMSHSASSCPPLVSGNSLLAVSPGTVITNRRITFRLNPD</sequence>
<proteinExistence type="predicted"/>
<keyword evidence="1" id="KW-0732">Signal</keyword>
<protein>
    <submittedName>
        <fullName evidence="3">C-type lectin domain-containing protein</fullName>
    </submittedName>
</protein>
<comment type="caution">
    <text evidence="3">The sequence shown here is derived from an EMBL/GenBank/DDBJ whole genome shotgun (WGS) entry which is preliminary data.</text>
</comment>
<dbReference type="RefSeq" id="WP_379934454.1">
    <property type="nucleotide sequence ID" value="NZ_JBHTHY010000007.1"/>
</dbReference>
<dbReference type="Proteomes" id="UP001597012">
    <property type="component" value="Unassembled WGS sequence"/>
</dbReference>
<feature type="domain" description="C-type lectin" evidence="2">
    <location>
        <begin position="288"/>
        <end position="417"/>
    </location>
</feature>
<organism evidence="3 4">
    <name type="scientific">Maribacter chungangensis</name>
    <dbReference type="NCBI Taxonomy" id="1069117"/>
    <lineage>
        <taxon>Bacteria</taxon>
        <taxon>Pseudomonadati</taxon>
        <taxon>Bacteroidota</taxon>
        <taxon>Flavobacteriia</taxon>
        <taxon>Flavobacteriales</taxon>
        <taxon>Flavobacteriaceae</taxon>
        <taxon>Maribacter</taxon>
    </lineage>
</organism>
<dbReference type="InterPro" id="IPR001304">
    <property type="entry name" value="C-type_lectin-like"/>
</dbReference>
<evidence type="ECO:0000313" key="3">
    <source>
        <dbReference type="EMBL" id="MFD0797949.1"/>
    </source>
</evidence>
<dbReference type="InterPro" id="IPR016187">
    <property type="entry name" value="CTDL_fold"/>
</dbReference>
<keyword evidence="4" id="KW-1185">Reference proteome</keyword>